<proteinExistence type="predicted"/>
<reference evidence="3" key="1">
    <citation type="submission" date="2012-01" db="EMBL/GenBank/DDBJ databases">
        <title>Complete sequence of chromosome of Thermobacillus composti KWC4.</title>
        <authorList>
            <person name="Lucas S."/>
            <person name="Han J."/>
            <person name="Lapidus A."/>
            <person name="Cheng J.-F."/>
            <person name="Goodwin L."/>
            <person name="Pitluck S."/>
            <person name="Peters L."/>
            <person name="Ovchinnikova G."/>
            <person name="Teshima H."/>
            <person name="Detter J.C."/>
            <person name="Han C."/>
            <person name="Tapia R."/>
            <person name="Land M."/>
            <person name="Hauser L."/>
            <person name="Kyrpides N."/>
            <person name="Ivanova N."/>
            <person name="Pagani I."/>
            <person name="Anderson I."/>
            <person name="Woyke T."/>
        </authorList>
    </citation>
    <scope>NUCLEOTIDE SEQUENCE [LARGE SCALE GENOMIC DNA]</scope>
    <source>
        <strain evidence="3">DSM 18247 / JCM 13945 / KWC4</strain>
    </source>
</reference>
<feature type="domain" description="Methyltransferase" evidence="1">
    <location>
        <begin position="67"/>
        <end position="159"/>
    </location>
</feature>
<dbReference type="Proteomes" id="UP000010795">
    <property type="component" value="Chromosome"/>
</dbReference>
<dbReference type="eggNOG" id="COG2226">
    <property type="taxonomic scope" value="Bacteria"/>
</dbReference>
<dbReference type="HOGENOM" id="CLU_078235_1_0_9"/>
<evidence type="ECO:0000313" key="3">
    <source>
        <dbReference type="Proteomes" id="UP000010795"/>
    </source>
</evidence>
<dbReference type="EMBL" id="CP003255">
    <property type="protein sequence ID" value="AGA57906.1"/>
    <property type="molecule type" value="Genomic_DNA"/>
</dbReference>
<dbReference type="STRING" id="717605.Theco_1775"/>
<organism evidence="2 3">
    <name type="scientific">Thermobacillus composti (strain DSM 18247 / JCM 13945 / KWC4)</name>
    <dbReference type="NCBI Taxonomy" id="717605"/>
    <lineage>
        <taxon>Bacteria</taxon>
        <taxon>Bacillati</taxon>
        <taxon>Bacillota</taxon>
        <taxon>Bacilli</taxon>
        <taxon>Bacillales</taxon>
        <taxon>Paenibacillaceae</taxon>
        <taxon>Thermobacillus</taxon>
    </lineage>
</organism>
<dbReference type="InterPro" id="IPR029063">
    <property type="entry name" value="SAM-dependent_MTases_sf"/>
</dbReference>
<evidence type="ECO:0000259" key="1">
    <source>
        <dbReference type="Pfam" id="PF13649"/>
    </source>
</evidence>
<dbReference type="SUPFAM" id="SSF53335">
    <property type="entry name" value="S-adenosyl-L-methionine-dependent methyltransferases"/>
    <property type="match status" value="1"/>
</dbReference>
<dbReference type="Gene3D" id="3.40.50.150">
    <property type="entry name" value="Vaccinia Virus protein VP39"/>
    <property type="match status" value="1"/>
</dbReference>
<dbReference type="Pfam" id="PF13649">
    <property type="entry name" value="Methyltransf_25"/>
    <property type="match status" value="1"/>
</dbReference>
<dbReference type="KEGG" id="tco:Theco_1775"/>
<sequence length="252" mass="28107">MPSMLDLLRMRASQPERMDGSGVPEAELAGAYRRLRMLNRLFAAAAPIRTGVERLWIEAGRPARLSVLDIGAGSGDVNRSLLRWAERNGIGIAIRLVDVREEACREARRLFRGDARIEVARGDLFDLPDQAADIVTATQFVHHFGPDELPRVIRRMLGVSRIGVVLSDLRRHIVPWAAVWLTARLLTGNRCIRTDAPLSVARGFREEDWDKLAIDGGIREMWYARKAPYRYVVVIRKSGTEKGGDASGGQDG</sequence>
<evidence type="ECO:0000313" key="2">
    <source>
        <dbReference type="EMBL" id="AGA57906.1"/>
    </source>
</evidence>
<gene>
    <name evidence="2" type="ordered locus">Theco_1775</name>
</gene>
<dbReference type="CDD" id="cd02440">
    <property type="entry name" value="AdoMet_MTases"/>
    <property type="match status" value="1"/>
</dbReference>
<protein>
    <recommendedName>
        <fullName evidence="1">Methyltransferase domain-containing protein</fullName>
    </recommendedName>
</protein>
<dbReference type="InterPro" id="IPR041698">
    <property type="entry name" value="Methyltransf_25"/>
</dbReference>
<accession>L0EE01</accession>
<name>L0EE01_THECK</name>
<dbReference type="AlphaFoldDB" id="L0EE01"/>
<keyword evidence="3" id="KW-1185">Reference proteome</keyword>